<evidence type="ECO:0000256" key="3">
    <source>
        <dbReference type="ARBA" id="ARBA00022989"/>
    </source>
</evidence>
<evidence type="ECO:0000256" key="5">
    <source>
        <dbReference type="ARBA" id="ARBA00023180"/>
    </source>
</evidence>
<dbReference type="RefSeq" id="XP_017772738.1">
    <property type="nucleotide sequence ID" value="XM_017917249.1"/>
</dbReference>
<keyword evidence="2 7" id="KW-0812">Transmembrane</keyword>
<keyword evidence="5" id="KW-0325">Glycoprotein</keyword>
<keyword evidence="10" id="KW-0238">DNA-binding</keyword>
<proteinExistence type="predicted"/>
<dbReference type="InterPro" id="IPR021980">
    <property type="entry name" value="PHTF1/2_N"/>
</dbReference>
<evidence type="ECO:0000256" key="2">
    <source>
        <dbReference type="ARBA" id="ARBA00022692"/>
    </source>
</evidence>
<feature type="transmembrane region" description="Helical" evidence="7">
    <location>
        <begin position="605"/>
        <end position="623"/>
    </location>
</feature>
<comment type="subcellular location">
    <subcellularLocation>
        <location evidence="1">Membrane</location>
        <topology evidence="1">Multi-pass membrane protein</topology>
    </subcellularLocation>
</comment>
<gene>
    <name evidence="10" type="primary">LOC108559879</name>
</gene>
<feature type="compositionally biased region" description="Low complexity" evidence="6">
    <location>
        <begin position="222"/>
        <end position="234"/>
    </location>
</feature>
<name>A0ABM1MDT8_NICVS</name>
<feature type="transmembrane region" description="Helical" evidence="7">
    <location>
        <begin position="572"/>
        <end position="593"/>
    </location>
</feature>
<feature type="domain" description="PHTF1/2 N-terminal" evidence="8">
    <location>
        <begin position="1"/>
        <end position="152"/>
    </location>
</feature>
<feature type="region of interest" description="Disordered" evidence="6">
    <location>
        <begin position="173"/>
        <end position="250"/>
    </location>
</feature>
<evidence type="ECO:0000313" key="9">
    <source>
        <dbReference type="Proteomes" id="UP000695000"/>
    </source>
</evidence>
<accession>A0ABM1MDT8</accession>
<dbReference type="Proteomes" id="UP000695000">
    <property type="component" value="Unplaced"/>
</dbReference>
<dbReference type="Pfam" id="PF12129">
    <property type="entry name" value="PHTF1-2_N"/>
    <property type="match status" value="1"/>
</dbReference>
<reference evidence="10" key="1">
    <citation type="submission" date="2025-08" db="UniProtKB">
        <authorList>
            <consortium name="RefSeq"/>
        </authorList>
    </citation>
    <scope>IDENTIFICATION</scope>
    <source>
        <tissue evidence="10">Whole Larva</tissue>
    </source>
</reference>
<feature type="region of interest" description="Disordered" evidence="6">
    <location>
        <begin position="304"/>
        <end position="325"/>
    </location>
</feature>
<protein>
    <submittedName>
        <fullName evidence="10">Homeodomain transcription factor</fullName>
    </submittedName>
</protein>
<feature type="compositionally biased region" description="Basic and acidic residues" evidence="6">
    <location>
        <begin position="180"/>
        <end position="190"/>
    </location>
</feature>
<evidence type="ECO:0000259" key="8">
    <source>
        <dbReference type="Pfam" id="PF12129"/>
    </source>
</evidence>
<keyword evidence="3 7" id="KW-1133">Transmembrane helix</keyword>
<evidence type="ECO:0000256" key="4">
    <source>
        <dbReference type="ARBA" id="ARBA00023136"/>
    </source>
</evidence>
<dbReference type="InterPro" id="IPR039775">
    <property type="entry name" value="PHTF1/2"/>
</dbReference>
<keyword evidence="9" id="KW-1185">Reference proteome</keyword>
<evidence type="ECO:0000256" key="7">
    <source>
        <dbReference type="SAM" id="Phobius"/>
    </source>
</evidence>
<evidence type="ECO:0000313" key="10">
    <source>
        <dbReference type="RefSeq" id="XP_017772738.1"/>
    </source>
</evidence>
<evidence type="ECO:0000256" key="1">
    <source>
        <dbReference type="ARBA" id="ARBA00004141"/>
    </source>
</evidence>
<dbReference type="GO" id="GO:0003677">
    <property type="term" value="F:DNA binding"/>
    <property type="evidence" value="ECO:0007669"/>
    <property type="project" value="UniProtKB-KW"/>
</dbReference>
<dbReference type="PANTHER" id="PTHR12680">
    <property type="entry name" value="PUTATIVE HOMEODOMAIN TRANSCRIPTION FACTOR PHTF"/>
    <property type="match status" value="1"/>
</dbReference>
<feature type="transmembrane region" description="Helical" evidence="7">
    <location>
        <begin position="97"/>
        <end position="119"/>
    </location>
</feature>
<keyword evidence="4 7" id="KW-0472">Membrane</keyword>
<feature type="transmembrane region" description="Helical" evidence="7">
    <location>
        <begin position="489"/>
        <end position="512"/>
    </location>
</feature>
<feature type="transmembrane region" description="Helical" evidence="7">
    <location>
        <begin position="131"/>
        <end position="152"/>
    </location>
</feature>
<organism evidence="9 10">
    <name type="scientific">Nicrophorus vespilloides</name>
    <name type="common">Boreal carrion beetle</name>
    <dbReference type="NCBI Taxonomy" id="110193"/>
    <lineage>
        <taxon>Eukaryota</taxon>
        <taxon>Metazoa</taxon>
        <taxon>Ecdysozoa</taxon>
        <taxon>Arthropoda</taxon>
        <taxon>Hexapoda</taxon>
        <taxon>Insecta</taxon>
        <taxon>Pterygota</taxon>
        <taxon>Neoptera</taxon>
        <taxon>Endopterygota</taxon>
        <taxon>Coleoptera</taxon>
        <taxon>Polyphaga</taxon>
        <taxon>Staphyliniformia</taxon>
        <taxon>Silphidae</taxon>
        <taxon>Nicrophorinae</taxon>
        <taxon>Nicrophorus</taxon>
    </lineage>
</organism>
<feature type="transmembrane region" description="Helical" evidence="7">
    <location>
        <begin position="420"/>
        <end position="442"/>
    </location>
</feature>
<keyword evidence="10" id="KW-0371">Homeobox</keyword>
<dbReference type="GeneID" id="108559879"/>
<evidence type="ECO:0000256" key="6">
    <source>
        <dbReference type="SAM" id="MobiDB-lite"/>
    </source>
</evidence>
<dbReference type="PANTHER" id="PTHR12680:SF6">
    <property type="entry name" value="PROTEIN PHTF"/>
    <property type="match status" value="1"/>
</dbReference>
<sequence length="723" mass="82595">MGIEELITWYQKKIGTYDKQPWEKTVEQSILHGLNHIQLKTAKPKTDLIDLDLVRGSSFTKTKPKHGFITVVRLSICRFFLLPLYSKWWIQQTSTRIFGVLLMLYFLQLVTLALYSYNITPNAQNGLTSELIVPMGMMWAMSFIISQIVATSPNGPDNLKRKITKYRKSYNRRKRRVRKMDKANELDRSWKGKGPNSPRSSSVIFEEGSPEQKRCDDDGFESLNGNGSSPSNNGEVHEEEKSTSTSGLRVNEWVKSVQGITLKRRQSAPDLRSKRYFHESDSDSFPHNSLQRLTIPTVIKLSAESNGETDEEGECETLSSPETVGSGAIDAHTSANEWIVITTNSEDCSYSSEMSESDHQLDSYDIDAPPTYILNHNCGPSDRVSCTIWDKRETKKADLSVIEISSVIIARVESMPESKYYFYIGIFFSILLASLPILSRLFNSMNLTSDEDELQLTLIQLINKVHVKFGESFGDILDSCLGTVLWERVLLMIAVIQRGILGFLLFFLLAVAERTFKQRFLYAKLFTHLTSFRRARKSELPHFRLHKVRNIKTWLSVRSYLKKRGPQRSVDVIVSASFIVMLLLLSFLCVELLQESFTLNSHYNMEIMIWVLGLGIFIMRYMTLGVKINKKYRNLSVLITEQINLYLQIEKKPHKKEELMVANSVLKLAADLLKELESQFKILGLSANPLLYNITKFVILSALSGVLSEILGFKLKLHKIKIK</sequence>